<keyword evidence="1" id="KW-0175">Coiled coil</keyword>
<dbReference type="AlphaFoldDB" id="A0A6I8TKQ2"/>
<feature type="compositionally biased region" description="Basic and acidic residues" evidence="2">
    <location>
        <begin position="611"/>
        <end position="626"/>
    </location>
</feature>
<reference evidence="3 4" key="1">
    <citation type="submission" date="2017-06" db="EMBL/GenBank/DDBJ databases">
        <title>Aedes aegypti genome working group (AGWG) sequencing and assembly.</title>
        <authorList>
            <consortium name="Aedes aegypti Genome Working Group (AGWG)"/>
            <person name="Matthews B.J."/>
        </authorList>
    </citation>
    <scope>NUCLEOTIDE SEQUENCE [LARGE SCALE GENOMIC DNA]</scope>
    <source>
        <strain evidence="3 4">LVP_AGWG</strain>
    </source>
</reference>
<accession>A0A6I8TKQ2</accession>
<protein>
    <submittedName>
        <fullName evidence="3">Uncharacterized protein</fullName>
    </submittedName>
</protein>
<keyword evidence="4" id="KW-1185">Reference proteome</keyword>
<dbReference type="Gene3D" id="2.60.40.150">
    <property type="entry name" value="C2 domain"/>
    <property type="match status" value="1"/>
</dbReference>
<dbReference type="InterPro" id="IPR031139">
    <property type="entry name" value="RPGRIP1_fam"/>
</dbReference>
<dbReference type="PANTHER" id="PTHR14240">
    <property type="entry name" value="RETINITIS PIGMENTOSA GTPASE REGULATOR-INTERACTING PROTEIN"/>
    <property type="match status" value="1"/>
</dbReference>
<feature type="compositionally biased region" description="Basic and acidic residues" evidence="2">
    <location>
        <begin position="128"/>
        <end position="140"/>
    </location>
</feature>
<feature type="region of interest" description="Disordered" evidence="2">
    <location>
        <begin position="125"/>
        <end position="207"/>
    </location>
</feature>
<dbReference type="GO" id="GO:1905515">
    <property type="term" value="P:non-motile cilium assembly"/>
    <property type="evidence" value="ECO:0007669"/>
    <property type="project" value="TreeGrafter"/>
</dbReference>
<feature type="compositionally biased region" description="Low complexity" evidence="2">
    <location>
        <begin position="600"/>
        <end position="610"/>
    </location>
</feature>
<dbReference type="PANTHER" id="PTHR14240:SF1">
    <property type="entry name" value="PROTEIN FANTOM-RELATED"/>
    <property type="match status" value="1"/>
</dbReference>
<dbReference type="EnsemblMetazoa" id="AAEL011869-RC">
    <property type="protein sequence ID" value="AAEL011869-PC"/>
    <property type="gene ID" value="AAEL011869"/>
</dbReference>
<feature type="compositionally biased region" description="Acidic residues" evidence="2">
    <location>
        <begin position="170"/>
        <end position="189"/>
    </location>
</feature>
<dbReference type="InterPro" id="IPR035892">
    <property type="entry name" value="C2_domain_sf"/>
</dbReference>
<feature type="compositionally biased region" description="Low complexity" evidence="2">
    <location>
        <begin position="154"/>
        <end position="164"/>
    </location>
</feature>
<dbReference type="GO" id="GO:0035869">
    <property type="term" value="C:ciliary transition zone"/>
    <property type="evidence" value="ECO:0007669"/>
    <property type="project" value="TreeGrafter"/>
</dbReference>
<gene>
    <name evidence="3" type="primary">5575483</name>
</gene>
<evidence type="ECO:0000313" key="4">
    <source>
        <dbReference type="Proteomes" id="UP000008820"/>
    </source>
</evidence>
<feature type="region of interest" description="Disordered" evidence="2">
    <location>
        <begin position="1"/>
        <end position="22"/>
    </location>
</feature>
<proteinExistence type="predicted"/>
<dbReference type="Proteomes" id="UP000008820">
    <property type="component" value="Chromosome 2"/>
</dbReference>
<evidence type="ECO:0000313" key="3">
    <source>
        <dbReference type="EnsemblMetazoa" id="AAEL011869-PC"/>
    </source>
</evidence>
<evidence type="ECO:0000256" key="2">
    <source>
        <dbReference type="SAM" id="MobiDB-lite"/>
    </source>
</evidence>
<evidence type="ECO:0000256" key="1">
    <source>
        <dbReference type="SAM" id="Coils"/>
    </source>
</evidence>
<sequence>MGKDEDQQRNMKKRPASASPYAENYRVPMDLCQRHLINHRLMVSKLSRRELEDKYINLCDENFSMKKRYQEQEEQIKKLKTKLMRFSSLESNKTNKSDVRINHSKLQDLEEQRQELHDKLKALRYSQKQKESREKRDDGKVVGQRRVASRKVESTSTRSSSSSNNRHEDGYDEDRDEVSSTIDDDDDDEHGGPSTSTRYRPKSAKPCHSCETLKAEKVANESEFVKMKMDIKFLHKEIQNEKEKSALLGRQLEEKLSYEIMKRNAAENMEVINLTRQVDDMAQQIQRQQDEQRRALEAELTKQADLEGHIKREKDRNSELFDECERLKKNIERIKENMSEVEIERDFLKRQQENFTKVVDENKLLRYQLDELRKQNEDLSKQIESLREEEAVTKSAHKELLEKLKTLQQDNDTLSILLEGLRSENETLVEEKTVLEHNLKSLEASPVKEKASSPVIGIDGATQTDVMEIDVDNKSEAVVQTDSHGELINQVSSKWSSSSEPEDRHSEEVASSLTGAMVHTPKTMRLSEDSVIRRHRASPKQVRISQILPRITLLQQNTLQESSKSKPSNAALLLSNSYAQCVALELKNTSFMRNGQFHSVAPVSPVSSNSMERKRISFQEEERNGTSDDSSSLVKKVDQGSVNASQKNQDDQIQRNYASYFGLTPDVQQRTREYSLILDRTSMVRSSSSSSPSALEDHIALVINKVCWKDSTLSKLLERKVQHFYVEFSFLGERGHRLETPYSADLLAANGTCQLDGRPSLEHIFDHRVVFELGGPKYESRRQLLREMLLPGGRDMVRFLIVHEQVEVRNCSEIGFASFRLKQEIQGSGMEDSRMIEAVIYDIKDPVEEMGMLYIGLEGINLLRMKFWSSS</sequence>
<dbReference type="OrthoDB" id="2133912at2759"/>
<feature type="coiled-coil region" evidence="1">
    <location>
        <begin position="271"/>
        <end position="445"/>
    </location>
</feature>
<name>A0A6I8TKQ2_AEDAE</name>
<dbReference type="InParanoid" id="A0A6I8TKQ2"/>
<feature type="region of interest" description="Disordered" evidence="2">
    <location>
        <begin position="600"/>
        <end position="650"/>
    </location>
</feature>
<reference evidence="3" key="2">
    <citation type="submission" date="2020-05" db="UniProtKB">
        <authorList>
            <consortium name="EnsemblMetazoa"/>
        </authorList>
    </citation>
    <scope>IDENTIFICATION</scope>
    <source>
        <strain evidence="3">LVP_AGWG</strain>
    </source>
</reference>
<organism evidence="3 4">
    <name type="scientific">Aedes aegypti</name>
    <name type="common">Yellowfever mosquito</name>
    <name type="synonym">Culex aegypti</name>
    <dbReference type="NCBI Taxonomy" id="7159"/>
    <lineage>
        <taxon>Eukaryota</taxon>
        <taxon>Metazoa</taxon>
        <taxon>Ecdysozoa</taxon>
        <taxon>Arthropoda</taxon>
        <taxon>Hexapoda</taxon>
        <taxon>Insecta</taxon>
        <taxon>Pterygota</taxon>
        <taxon>Neoptera</taxon>
        <taxon>Endopterygota</taxon>
        <taxon>Diptera</taxon>
        <taxon>Nematocera</taxon>
        <taxon>Culicoidea</taxon>
        <taxon>Culicidae</taxon>
        <taxon>Culicinae</taxon>
        <taxon>Aedini</taxon>
        <taxon>Aedes</taxon>
        <taxon>Stegomyia</taxon>
    </lineage>
</organism>